<comment type="caution">
    <text evidence="8">The sequence shown here is derived from an EMBL/GenBank/DDBJ whole genome shotgun (WGS) entry which is preliminary data.</text>
</comment>
<keyword evidence="5" id="KW-0811">Translocation</keyword>
<evidence type="ECO:0008006" key="10">
    <source>
        <dbReference type="Google" id="ProtNLM"/>
    </source>
</evidence>
<evidence type="ECO:0000313" key="8">
    <source>
        <dbReference type="EMBL" id="CAB3219933.1"/>
    </source>
</evidence>
<evidence type="ECO:0000256" key="3">
    <source>
        <dbReference type="ARBA" id="ARBA00022816"/>
    </source>
</evidence>
<keyword evidence="3" id="KW-0509">mRNA transport</keyword>
<dbReference type="InterPro" id="IPR019321">
    <property type="entry name" value="Nucleoporin_Nup88"/>
</dbReference>
<dbReference type="GO" id="GO:0005643">
    <property type="term" value="C:nuclear pore"/>
    <property type="evidence" value="ECO:0007669"/>
    <property type="project" value="UniProtKB-SubCell"/>
</dbReference>
<dbReference type="AlphaFoldDB" id="A0A8S0YM28"/>
<comment type="subcellular location">
    <subcellularLocation>
        <location evidence="1">Nucleus</location>
        <location evidence="1">Nuclear pore complex</location>
    </subcellularLocation>
</comment>
<dbReference type="EMBL" id="CADEBD010000024">
    <property type="protein sequence ID" value="CAB3219933.1"/>
    <property type="molecule type" value="Genomic_DNA"/>
</dbReference>
<evidence type="ECO:0000256" key="6">
    <source>
        <dbReference type="ARBA" id="ARBA00023132"/>
    </source>
</evidence>
<keyword evidence="2" id="KW-0813">Transport</keyword>
<dbReference type="OrthoDB" id="8825892at2759"/>
<accession>A0A8S0YM28</accession>
<dbReference type="GO" id="GO:0000055">
    <property type="term" value="P:ribosomal large subunit export from nucleus"/>
    <property type="evidence" value="ECO:0007669"/>
    <property type="project" value="InterPro"/>
</dbReference>
<keyword evidence="6" id="KW-0906">Nuclear pore complex</keyword>
<keyword evidence="7" id="KW-0539">Nucleus</keyword>
<evidence type="ECO:0000256" key="2">
    <source>
        <dbReference type="ARBA" id="ARBA00022448"/>
    </source>
</evidence>
<dbReference type="SUPFAM" id="SSF50978">
    <property type="entry name" value="WD40 repeat-like"/>
    <property type="match status" value="1"/>
</dbReference>
<evidence type="ECO:0000256" key="1">
    <source>
        <dbReference type="ARBA" id="ARBA00004567"/>
    </source>
</evidence>
<dbReference type="Gene3D" id="2.130.10.10">
    <property type="entry name" value="YVTN repeat-like/Quinoprotein amine dehydrogenase"/>
    <property type="match status" value="1"/>
</dbReference>
<dbReference type="InterPro" id="IPR037700">
    <property type="entry name" value="NUP88/NUP82"/>
</dbReference>
<dbReference type="Proteomes" id="UP000494256">
    <property type="component" value="Unassembled WGS sequence"/>
</dbReference>
<protein>
    <recommendedName>
        <fullName evidence="10">Nuclear pore complex protein Nup88</fullName>
    </recommendedName>
</protein>
<evidence type="ECO:0000313" key="9">
    <source>
        <dbReference type="Proteomes" id="UP000494256"/>
    </source>
</evidence>
<dbReference type="GO" id="GO:0006606">
    <property type="term" value="P:protein import into nucleus"/>
    <property type="evidence" value="ECO:0007669"/>
    <property type="project" value="TreeGrafter"/>
</dbReference>
<dbReference type="PANTHER" id="PTHR13257:SF0">
    <property type="entry name" value="NUCLEAR PORE COMPLEX PROTEIN NUP88"/>
    <property type="match status" value="1"/>
</dbReference>
<evidence type="ECO:0000256" key="4">
    <source>
        <dbReference type="ARBA" id="ARBA00022927"/>
    </source>
</evidence>
<evidence type="ECO:0000256" key="5">
    <source>
        <dbReference type="ARBA" id="ARBA00023010"/>
    </source>
</evidence>
<dbReference type="PANTHER" id="PTHR13257">
    <property type="entry name" value="NUCLEOPORIN NUP84-RELATED"/>
    <property type="match status" value="1"/>
</dbReference>
<organism evidence="8 9">
    <name type="scientific">Arctia plantaginis</name>
    <name type="common">Wood tiger moth</name>
    <name type="synonym">Phalaena plantaginis</name>
    <dbReference type="NCBI Taxonomy" id="874455"/>
    <lineage>
        <taxon>Eukaryota</taxon>
        <taxon>Metazoa</taxon>
        <taxon>Ecdysozoa</taxon>
        <taxon>Arthropoda</taxon>
        <taxon>Hexapoda</taxon>
        <taxon>Insecta</taxon>
        <taxon>Pterygota</taxon>
        <taxon>Neoptera</taxon>
        <taxon>Endopterygota</taxon>
        <taxon>Lepidoptera</taxon>
        <taxon>Glossata</taxon>
        <taxon>Ditrysia</taxon>
        <taxon>Noctuoidea</taxon>
        <taxon>Erebidae</taxon>
        <taxon>Arctiinae</taxon>
        <taxon>Arctia</taxon>
    </lineage>
</organism>
<keyword evidence="4" id="KW-0653">Protein transport</keyword>
<dbReference type="InterPro" id="IPR036322">
    <property type="entry name" value="WD40_repeat_dom_sf"/>
</dbReference>
<dbReference type="GO" id="GO:0017056">
    <property type="term" value="F:structural constituent of nuclear pore"/>
    <property type="evidence" value="ECO:0007669"/>
    <property type="project" value="InterPro"/>
</dbReference>
<evidence type="ECO:0000256" key="7">
    <source>
        <dbReference type="ARBA" id="ARBA00023242"/>
    </source>
</evidence>
<dbReference type="GO" id="GO:0000056">
    <property type="term" value="P:ribosomal small subunit export from nucleus"/>
    <property type="evidence" value="ECO:0007669"/>
    <property type="project" value="InterPro"/>
</dbReference>
<name>A0A8S0YM28_ARCPL</name>
<dbReference type="GO" id="GO:0006406">
    <property type="term" value="P:mRNA export from nucleus"/>
    <property type="evidence" value="ECO:0007669"/>
    <property type="project" value="TreeGrafter"/>
</dbReference>
<reference evidence="8 9" key="1">
    <citation type="submission" date="2020-04" db="EMBL/GenBank/DDBJ databases">
        <authorList>
            <person name="Wallbank WR R."/>
            <person name="Pardo Diaz C."/>
            <person name="Kozak K."/>
            <person name="Martin S."/>
            <person name="Jiggins C."/>
            <person name="Moest M."/>
            <person name="Warren A I."/>
            <person name="Byers J.R.P. K."/>
            <person name="Montejo-Kovacevich G."/>
            <person name="Yen C E."/>
        </authorList>
    </citation>
    <scope>NUCLEOTIDE SEQUENCE [LARGE SCALE GENOMIC DNA]</scope>
</reference>
<sequence>MDSRLYEIKLPNHKIFQDLEGNLSDNSSGKLRNLIELKDEVFYVWSPKENCLLCLNLKRLEEVGDETPYQKLKFNCPPLFTVERIMSSSCGSRICVWGSRGVTIAELPSRWGRAGFFDSGNKNALCKSYSLDERFHYSPGEVRRVHWHPTSLSHLLVLGSDNTIRLYNIALKSGPKLVKILPIGPKPSSQLAGRTILDSLGDTAVDFTPTPDSDTLLILRGNGDVYMMQCELDSKHPIKAKLTGPLAMYPPADDNYGSESCSITALGGGDTPPLVVVATCSAQLYHCMLLPNPTDKDDCDSHALYVIEAVELNIVLNMESELQYSYPVLLFPCTHNTYACMHAGGVHAITLPMLEHLVDFVMADEADTESALSSMCGARSAARHLVCTAAAPPSPAARPAPPAPPAGLALSAPPLPRLLVLCSDATLLARILEPFGLEEQLYKELQLKNPALEQDDINIIMKERQKVLFSSIMKEILTRDVSQPILNISKKEEPSPKECLEFLSQATLKLRGEYMSRQQRATDAITNKLTALRSLCSHHGEWLQDLQKEMDEVQLQSAVLKEKCLLAEKHQDDLKYRCSAVIRGLRAPSASSAVERQLLGELLLYKRSGEQLGEQILMLKEYARNKTEQLEKWHEEYKKKDIALGKSHSDTISSILQQQTSQISTLIEETKLLKDQLSIV</sequence>
<dbReference type="Pfam" id="PF10168">
    <property type="entry name" value="Nup88"/>
    <property type="match status" value="1"/>
</dbReference>
<proteinExistence type="predicted"/>
<gene>
    <name evidence="8" type="ORF">APLA_LOCUS87</name>
</gene>
<dbReference type="InterPro" id="IPR015943">
    <property type="entry name" value="WD40/YVTN_repeat-like_dom_sf"/>
</dbReference>